<protein>
    <submittedName>
        <fullName evidence="1">Uncharacterized protein</fullName>
    </submittedName>
</protein>
<name>A0ABP4UCS0_9ACTN</name>
<sequence>MDAESLPGQEKCVAAVTGTELEDVIDACGTKSLRCSLRRHRRLRSVQLRLPRVSGLPPFLLSPCELDVSSVHVLLPVVVTPIWTIGGPRQPTVRTDCVGPHTWCDQIHDPGAV</sequence>
<keyword evidence="2" id="KW-1185">Reference proteome</keyword>
<proteinExistence type="predicted"/>
<dbReference type="Proteomes" id="UP001500280">
    <property type="component" value="Unassembled WGS sequence"/>
</dbReference>
<accession>A0ABP4UCS0</accession>
<evidence type="ECO:0000313" key="1">
    <source>
        <dbReference type="EMBL" id="GAA1702382.1"/>
    </source>
</evidence>
<gene>
    <name evidence="1" type="ORF">GCM10009745_57100</name>
</gene>
<evidence type="ECO:0000313" key="2">
    <source>
        <dbReference type="Proteomes" id="UP001500280"/>
    </source>
</evidence>
<reference evidence="2" key="1">
    <citation type="journal article" date="2019" name="Int. J. Syst. Evol. Microbiol.">
        <title>The Global Catalogue of Microorganisms (GCM) 10K type strain sequencing project: providing services to taxonomists for standard genome sequencing and annotation.</title>
        <authorList>
            <consortium name="The Broad Institute Genomics Platform"/>
            <consortium name="The Broad Institute Genome Sequencing Center for Infectious Disease"/>
            <person name="Wu L."/>
            <person name="Ma J."/>
        </authorList>
    </citation>
    <scope>NUCLEOTIDE SEQUENCE [LARGE SCALE GENOMIC DNA]</scope>
    <source>
        <strain evidence="2">JCM 14307</strain>
    </source>
</reference>
<organism evidence="1 2">
    <name type="scientific">Kribbella yunnanensis</name>
    <dbReference type="NCBI Taxonomy" id="190194"/>
    <lineage>
        <taxon>Bacteria</taxon>
        <taxon>Bacillati</taxon>
        <taxon>Actinomycetota</taxon>
        <taxon>Actinomycetes</taxon>
        <taxon>Propionibacteriales</taxon>
        <taxon>Kribbellaceae</taxon>
        <taxon>Kribbella</taxon>
    </lineage>
</organism>
<dbReference type="EMBL" id="BAAANF010000018">
    <property type="protein sequence ID" value="GAA1702382.1"/>
    <property type="molecule type" value="Genomic_DNA"/>
</dbReference>
<comment type="caution">
    <text evidence="1">The sequence shown here is derived from an EMBL/GenBank/DDBJ whole genome shotgun (WGS) entry which is preliminary data.</text>
</comment>